<dbReference type="GO" id="GO:0016787">
    <property type="term" value="F:hydrolase activity"/>
    <property type="evidence" value="ECO:0007669"/>
    <property type="project" value="UniProtKB-KW"/>
</dbReference>
<dbReference type="PANTHER" id="PTHR30383">
    <property type="entry name" value="THIOESTERASE 1/PROTEASE 1/LYSOPHOSPHOLIPASE L1"/>
    <property type="match status" value="1"/>
</dbReference>
<gene>
    <name evidence="2" type="ORF">NE686_20835</name>
</gene>
<organism evidence="2 3">
    <name type="scientific">Tissierella carlieri</name>
    <dbReference type="NCBI Taxonomy" id="689904"/>
    <lineage>
        <taxon>Bacteria</taxon>
        <taxon>Bacillati</taxon>
        <taxon>Bacillota</taxon>
        <taxon>Tissierellia</taxon>
        <taxon>Tissierellales</taxon>
        <taxon>Tissierellaceae</taxon>
        <taxon>Tissierella</taxon>
    </lineage>
</organism>
<dbReference type="CDD" id="cd00229">
    <property type="entry name" value="SGNH_hydrolase"/>
    <property type="match status" value="1"/>
</dbReference>
<dbReference type="SUPFAM" id="SSF52266">
    <property type="entry name" value="SGNH hydrolase"/>
    <property type="match status" value="1"/>
</dbReference>
<keyword evidence="2" id="KW-0378">Hydrolase</keyword>
<dbReference type="InterPro" id="IPR013830">
    <property type="entry name" value="SGNH_hydro"/>
</dbReference>
<dbReference type="InterPro" id="IPR051532">
    <property type="entry name" value="Ester_Hydrolysis_Enzymes"/>
</dbReference>
<accession>A0ABT1SGD6</accession>
<reference evidence="2 3" key="1">
    <citation type="submission" date="2022-06" db="EMBL/GenBank/DDBJ databases">
        <title>Isolation of gut microbiota from human fecal samples.</title>
        <authorList>
            <person name="Pamer E.G."/>
            <person name="Barat B."/>
            <person name="Waligurski E."/>
            <person name="Medina S."/>
            <person name="Paddock L."/>
            <person name="Mostad J."/>
        </authorList>
    </citation>
    <scope>NUCLEOTIDE SEQUENCE [LARGE SCALE GENOMIC DNA]</scope>
    <source>
        <strain evidence="2 3">DFI.7.95</strain>
    </source>
</reference>
<evidence type="ECO:0000259" key="1">
    <source>
        <dbReference type="Pfam" id="PF13472"/>
    </source>
</evidence>
<keyword evidence="3" id="KW-1185">Reference proteome</keyword>
<dbReference type="PANTHER" id="PTHR30383:SF5">
    <property type="entry name" value="SGNH HYDROLASE-TYPE ESTERASE DOMAIN-CONTAINING PROTEIN"/>
    <property type="match status" value="1"/>
</dbReference>
<evidence type="ECO:0000313" key="3">
    <source>
        <dbReference type="Proteomes" id="UP001524478"/>
    </source>
</evidence>
<name>A0ABT1SGD6_9FIRM</name>
<dbReference type="InterPro" id="IPR036514">
    <property type="entry name" value="SGNH_hydro_sf"/>
</dbReference>
<dbReference type="Pfam" id="PF13472">
    <property type="entry name" value="Lipase_GDSL_2"/>
    <property type="match status" value="1"/>
</dbReference>
<dbReference type="Gene3D" id="3.40.50.1110">
    <property type="entry name" value="SGNH hydrolase"/>
    <property type="match status" value="1"/>
</dbReference>
<protein>
    <submittedName>
        <fullName evidence="2">SGNH/GDSL hydrolase family protein</fullName>
    </submittedName>
</protein>
<evidence type="ECO:0000313" key="2">
    <source>
        <dbReference type="EMBL" id="MCQ4925554.1"/>
    </source>
</evidence>
<sequence length="229" mass="26579">MSLIDICIFGDSIGKGIVLQSETSRYKVIKMNLEKIFGLEEINIRNYSMFGCTVSKGLSNIKRHATEIMKYKNVFLELGGNDCDFNWKEIAENPGKEHFPNTPIVEFRRLYESLIGEIRNNGGSPIMINLPPLDSKRYFNWISKDLDKRGILQWLGDINMIYRWQEMYNVEVMLLANKMCVPIIDIRSAFLKYNNYSDFLCSDGIHPNDAGYELIYKTIGEQYMFTIGY</sequence>
<dbReference type="Proteomes" id="UP001524478">
    <property type="component" value="Unassembled WGS sequence"/>
</dbReference>
<comment type="caution">
    <text evidence="2">The sequence shown here is derived from an EMBL/GenBank/DDBJ whole genome shotgun (WGS) entry which is preliminary data.</text>
</comment>
<dbReference type="RefSeq" id="WP_256312979.1">
    <property type="nucleotide sequence ID" value="NZ_JANGAC010000024.1"/>
</dbReference>
<dbReference type="EMBL" id="JANGAC010000024">
    <property type="protein sequence ID" value="MCQ4925554.1"/>
    <property type="molecule type" value="Genomic_DNA"/>
</dbReference>
<feature type="domain" description="SGNH hydrolase-type esterase" evidence="1">
    <location>
        <begin position="8"/>
        <end position="214"/>
    </location>
</feature>
<proteinExistence type="predicted"/>